<keyword evidence="6 8" id="KW-0675">Receptor</keyword>
<dbReference type="InterPro" id="IPR000725">
    <property type="entry name" value="Olfact_rcpt"/>
</dbReference>
<comment type="subcellular location">
    <subcellularLocation>
        <location evidence="1">Membrane</location>
        <topology evidence="1">Multi-pass membrane protein</topology>
    </subcellularLocation>
</comment>
<dbReference type="Pfam" id="PF13853">
    <property type="entry name" value="7tm_4"/>
    <property type="match status" value="1"/>
</dbReference>
<dbReference type="InterPro" id="IPR017452">
    <property type="entry name" value="GPCR_Rhodpsn_7TM"/>
</dbReference>
<evidence type="ECO:0000256" key="1">
    <source>
        <dbReference type="ARBA" id="ARBA00004141"/>
    </source>
</evidence>
<dbReference type="PROSITE" id="PS00237">
    <property type="entry name" value="G_PROTEIN_RECEP_F1_1"/>
    <property type="match status" value="1"/>
</dbReference>
<dbReference type="InterPro" id="IPR043502">
    <property type="entry name" value="DNA/RNA_pol_sf"/>
</dbReference>
<evidence type="ECO:0000256" key="9">
    <source>
        <dbReference type="SAM" id="Phobius"/>
    </source>
</evidence>
<feature type="domain" description="G-protein coupled receptors family 1 profile" evidence="10">
    <location>
        <begin position="44"/>
        <end position="293"/>
    </location>
</feature>
<evidence type="ECO:0000256" key="6">
    <source>
        <dbReference type="ARBA" id="ARBA00023170"/>
    </source>
</evidence>
<dbReference type="Gene3D" id="1.20.1070.10">
    <property type="entry name" value="Rhodopsin 7-helix transmembrane proteins"/>
    <property type="match status" value="1"/>
</dbReference>
<feature type="transmembrane region" description="Helical" evidence="9">
    <location>
        <begin position="241"/>
        <end position="263"/>
    </location>
</feature>
<evidence type="ECO:0000256" key="4">
    <source>
        <dbReference type="ARBA" id="ARBA00023040"/>
    </source>
</evidence>
<dbReference type="EMBL" id="CAUEEQ010002881">
    <property type="protein sequence ID" value="CAJ0923869.1"/>
    <property type="molecule type" value="Genomic_DNA"/>
</dbReference>
<keyword evidence="3 9" id="KW-1133">Transmembrane helix</keyword>
<dbReference type="PRINTS" id="PR00245">
    <property type="entry name" value="OLFACTORYR"/>
</dbReference>
<evidence type="ECO:0000313" key="12">
    <source>
        <dbReference type="Proteomes" id="UP001176940"/>
    </source>
</evidence>
<proteinExistence type="inferred from homology"/>
<evidence type="ECO:0000256" key="2">
    <source>
        <dbReference type="ARBA" id="ARBA00022692"/>
    </source>
</evidence>
<evidence type="ECO:0000313" key="11">
    <source>
        <dbReference type="EMBL" id="CAJ0923869.1"/>
    </source>
</evidence>
<keyword evidence="5 9" id="KW-0472">Membrane</keyword>
<dbReference type="PRINTS" id="PR00237">
    <property type="entry name" value="GPCRRHODOPSN"/>
</dbReference>
<accession>A0ABN9KTX1</accession>
<keyword evidence="12" id="KW-1185">Reference proteome</keyword>
<evidence type="ECO:0000259" key="10">
    <source>
        <dbReference type="PROSITE" id="PS50262"/>
    </source>
</evidence>
<feature type="transmembrane region" description="Helical" evidence="9">
    <location>
        <begin position="95"/>
        <end position="121"/>
    </location>
</feature>
<evidence type="ECO:0000256" key="3">
    <source>
        <dbReference type="ARBA" id="ARBA00022989"/>
    </source>
</evidence>
<evidence type="ECO:0000256" key="5">
    <source>
        <dbReference type="ARBA" id="ARBA00023136"/>
    </source>
</evidence>
<evidence type="ECO:0000256" key="8">
    <source>
        <dbReference type="RuleBase" id="RU000688"/>
    </source>
</evidence>
<keyword evidence="2 8" id="KW-0812">Transmembrane</keyword>
<feature type="transmembrane region" description="Helical" evidence="9">
    <location>
        <begin position="443"/>
        <end position="462"/>
    </location>
</feature>
<dbReference type="Gene3D" id="3.10.10.10">
    <property type="entry name" value="HIV Type 1 Reverse Transcriptase, subunit A, domain 1"/>
    <property type="match status" value="1"/>
</dbReference>
<evidence type="ECO:0000256" key="7">
    <source>
        <dbReference type="ARBA" id="ARBA00023224"/>
    </source>
</evidence>
<dbReference type="PROSITE" id="PS50262">
    <property type="entry name" value="G_PROTEIN_RECEP_F1_2"/>
    <property type="match status" value="1"/>
</dbReference>
<keyword evidence="4 8" id="KW-0297">G-protein coupled receptor</keyword>
<feature type="transmembrane region" description="Helical" evidence="9">
    <location>
        <begin position="200"/>
        <end position="229"/>
    </location>
</feature>
<gene>
    <name evidence="11" type="ORF">RIMI_LOCUS2111984</name>
</gene>
<feature type="transmembrane region" description="Helical" evidence="9">
    <location>
        <begin position="30"/>
        <end position="52"/>
    </location>
</feature>
<dbReference type="CDD" id="cd15230">
    <property type="entry name" value="7tmA_OR5-like"/>
    <property type="match status" value="1"/>
</dbReference>
<organism evidence="11 12">
    <name type="scientific">Ranitomeya imitator</name>
    <name type="common">mimic poison frog</name>
    <dbReference type="NCBI Taxonomy" id="111125"/>
    <lineage>
        <taxon>Eukaryota</taxon>
        <taxon>Metazoa</taxon>
        <taxon>Chordata</taxon>
        <taxon>Craniata</taxon>
        <taxon>Vertebrata</taxon>
        <taxon>Euteleostomi</taxon>
        <taxon>Amphibia</taxon>
        <taxon>Batrachia</taxon>
        <taxon>Anura</taxon>
        <taxon>Neobatrachia</taxon>
        <taxon>Hyloidea</taxon>
        <taxon>Dendrobatidae</taxon>
        <taxon>Dendrobatinae</taxon>
        <taxon>Ranitomeya</taxon>
    </lineage>
</organism>
<sequence length="676" mass="76337">MNAMEQRNRTFVTEFILSGLSSNPDLQLPLFLLCLLVYMITLLGNLMIIVLIRVTPGLQTPMYFFLMNLSFVDVLYSSTITPNIMVNLFSERKTITFIACGIQLFLFIDLASSEAMLLAVMAYDRFAAICKPLYYNIIISKAACWKLVFSVYTAGCLNSFIHTYCAFTLPFCGSNRVNHFYCDINPILRLSCKDTFLNQVFLFVFAGSIEVGSFLCIVISYVYIIFAILRLGSTRGRSKSLSTCVSHFTCVALFYCPTFSMYLRPNSAYAEDQDWVVSVFYTVVIPMLNPIIYSFRNQDVKHALAQDEIEVYCQKFRKWSVLTQWNESALAAIFRKGLSEALKDVMVGFPMPAGLNESMSLAIQIGRRLRERKSVHHLAVLPEIKPEPMQCDRTMTRVKRQEHRCLNGLCFYCGDSTHAFSDCPKCNKRFARSATIGTVQSKFLLSVTLICSLSSYSVMAFVDSGAALNLMDLEYAKRCGFFLEPLQCPIPLRGIDATPLAKNKPQYWTQLTMCMAPAHQEVPEFLSDYRDVFDEPKSDALPPHRDCDCAINLIPGSKFPKGRLFNLSVPEHTAMCSYVKESLEKGHIRPSSSPLGAGFFFVAKKDGSLRPCIDYRLLNKITVKFQERKVVLRLLSFLPQVICLSNCFAGSSGTQRVYLRAVSSARYVSSAPWSKL</sequence>
<dbReference type="InterPro" id="IPR000276">
    <property type="entry name" value="GPCR_Rhodpsn"/>
</dbReference>
<comment type="similarity">
    <text evidence="8">Belongs to the G-protein coupled receptor 1 family.</text>
</comment>
<comment type="caution">
    <text evidence="11">The sequence shown here is derived from an EMBL/GenBank/DDBJ whole genome shotgun (WGS) entry which is preliminary data.</text>
</comment>
<reference evidence="11" key="1">
    <citation type="submission" date="2023-07" db="EMBL/GenBank/DDBJ databases">
        <authorList>
            <person name="Stuckert A."/>
        </authorList>
    </citation>
    <scope>NUCLEOTIDE SEQUENCE</scope>
</reference>
<keyword evidence="7 8" id="KW-0807">Transducer</keyword>
<dbReference type="CDD" id="cd00303">
    <property type="entry name" value="retropepsin_like"/>
    <property type="match status" value="1"/>
</dbReference>
<dbReference type="SUPFAM" id="SSF56672">
    <property type="entry name" value="DNA/RNA polymerases"/>
    <property type="match status" value="1"/>
</dbReference>
<dbReference type="SUPFAM" id="SSF81321">
    <property type="entry name" value="Family A G protein-coupled receptor-like"/>
    <property type="match status" value="1"/>
</dbReference>
<dbReference type="Proteomes" id="UP001176940">
    <property type="component" value="Unassembled WGS sequence"/>
</dbReference>
<feature type="transmembrane region" description="Helical" evidence="9">
    <location>
        <begin position="275"/>
        <end position="295"/>
    </location>
</feature>
<protein>
    <recommendedName>
        <fullName evidence="10">G-protein coupled receptors family 1 profile domain-containing protein</fullName>
    </recommendedName>
</protein>
<name>A0ABN9KTX1_9NEOB</name>
<dbReference type="PANTHER" id="PTHR48018">
    <property type="entry name" value="OLFACTORY RECEPTOR"/>
    <property type="match status" value="1"/>
</dbReference>
<feature type="transmembrane region" description="Helical" evidence="9">
    <location>
        <begin position="64"/>
        <end position="89"/>
    </location>
</feature>